<accession>A0ABV8C8U7</accession>
<organism evidence="1 2">
    <name type="scientific">Lentzea rhizosphaerae</name>
    <dbReference type="NCBI Taxonomy" id="2041025"/>
    <lineage>
        <taxon>Bacteria</taxon>
        <taxon>Bacillati</taxon>
        <taxon>Actinomycetota</taxon>
        <taxon>Actinomycetes</taxon>
        <taxon>Pseudonocardiales</taxon>
        <taxon>Pseudonocardiaceae</taxon>
        <taxon>Lentzea</taxon>
    </lineage>
</organism>
<evidence type="ECO:0008006" key="3">
    <source>
        <dbReference type="Google" id="ProtNLM"/>
    </source>
</evidence>
<comment type="caution">
    <text evidence="1">The sequence shown here is derived from an EMBL/GenBank/DDBJ whole genome shotgun (WGS) entry which is preliminary data.</text>
</comment>
<evidence type="ECO:0000313" key="1">
    <source>
        <dbReference type="EMBL" id="MFC3898150.1"/>
    </source>
</evidence>
<dbReference type="Proteomes" id="UP001595690">
    <property type="component" value="Unassembled WGS sequence"/>
</dbReference>
<name>A0ABV8C8U7_9PSEU</name>
<gene>
    <name evidence="1" type="ORF">ACFOWZ_42340</name>
</gene>
<dbReference type="EMBL" id="JBHRZI010000046">
    <property type="protein sequence ID" value="MFC3898150.1"/>
    <property type="molecule type" value="Genomic_DNA"/>
</dbReference>
<sequence length="109" mass="12242">MGNLVLFSELRRRLVEHLDLVSRIAAEGDGASALSMARQEVPRLVAALRVFVDQHQPDENGCCRKCRSGPVWRRVSAPCRMLLDVHLAAQAATATTRERACWQPKRHRA</sequence>
<keyword evidence="2" id="KW-1185">Reference proteome</keyword>
<evidence type="ECO:0000313" key="2">
    <source>
        <dbReference type="Proteomes" id="UP001595690"/>
    </source>
</evidence>
<dbReference type="RefSeq" id="WP_382379630.1">
    <property type="nucleotide sequence ID" value="NZ_JBHRZI010000046.1"/>
</dbReference>
<reference evidence="2" key="1">
    <citation type="journal article" date="2019" name="Int. J. Syst. Evol. Microbiol.">
        <title>The Global Catalogue of Microorganisms (GCM) 10K type strain sequencing project: providing services to taxonomists for standard genome sequencing and annotation.</title>
        <authorList>
            <consortium name="The Broad Institute Genomics Platform"/>
            <consortium name="The Broad Institute Genome Sequencing Center for Infectious Disease"/>
            <person name="Wu L."/>
            <person name="Ma J."/>
        </authorList>
    </citation>
    <scope>NUCLEOTIDE SEQUENCE [LARGE SCALE GENOMIC DNA]</scope>
    <source>
        <strain evidence="2">CGMCC 4.7405</strain>
    </source>
</reference>
<proteinExistence type="predicted"/>
<protein>
    <recommendedName>
        <fullName evidence="3">Hemerythrin HHE cation binding domain-containing protein</fullName>
    </recommendedName>
</protein>